<dbReference type="CDD" id="cd00063">
    <property type="entry name" value="FN3"/>
    <property type="match status" value="1"/>
</dbReference>
<dbReference type="InterPro" id="IPR036116">
    <property type="entry name" value="FN3_sf"/>
</dbReference>
<dbReference type="VEuPathDB" id="FungiDB:AeMF1_020260"/>
<feature type="region of interest" description="Disordered" evidence="2">
    <location>
        <begin position="946"/>
        <end position="974"/>
    </location>
</feature>
<dbReference type="PROSITE" id="PS50297">
    <property type="entry name" value="ANK_REP_REGION"/>
    <property type="match status" value="1"/>
</dbReference>
<organism evidence="5 6">
    <name type="scientific">Aphanomyces euteiches</name>
    <dbReference type="NCBI Taxonomy" id="100861"/>
    <lineage>
        <taxon>Eukaryota</taxon>
        <taxon>Sar</taxon>
        <taxon>Stramenopiles</taxon>
        <taxon>Oomycota</taxon>
        <taxon>Saprolegniomycetes</taxon>
        <taxon>Saprolegniales</taxon>
        <taxon>Verrucalvaceae</taxon>
        <taxon>Aphanomyces</taxon>
    </lineage>
</organism>
<evidence type="ECO:0008006" key="7">
    <source>
        <dbReference type="Google" id="ProtNLM"/>
    </source>
</evidence>
<evidence type="ECO:0000313" key="6">
    <source>
        <dbReference type="Proteomes" id="UP000481153"/>
    </source>
</evidence>
<dbReference type="GO" id="GO:0031267">
    <property type="term" value="F:small GTPase binding"/>
    <property type="evidence" value="ECO:0007669"/>
    <property type="project" value="TreeGrafter"/>
</dbReference>
<dbReference type="Gene3D" id="1.25.40.20">
    <property type="entry name" value="Ankyrin repeat-containing domain"/>
    <property type="match status" value="1"/>
</dbReference>
<dbReference type="Proteomes" id="UP000481153">
    <property type="component" value="Unassembled WGS sequence"/>
</dbReference>
<dbReference type="Gene3D" id="2.60.40.10">
    <property type="entry name" value="Immunoglobulins"/>
    <property type="match status" value="1"/>
</dbReference>
<dbReference type="SUPFAM" id="SSF47923">
    <property type="entry name" value="Ypt/Rab-GAP domain of gyp1p"/>
    <property type="match status" value="2"/>
</dbReference>
<name>A0A6G0WH25_9STRA</name>
<dbReference type="InterPro" id="IPR000195">
    <property type="entry name" value="Rab-GAP-TBC_dom"/>
</dbReference>
<dbReference type="GO" id="GO:0005096">
    <property type="term" value="F:GTPase activator activity"/>
    <property type="evidence" value="ECO:0007669"/>
    <property type="project" value="TreeGrafter"/>
</dbReference>
<dbReference type="InterPro" id="IPR035969">
    <property type="entry name" value="Rab-GAP_TBC_sf"/>
</dbReference>
<dbReference type="Pfam" id="PF00566">
    <property type="entry name" value="RabGAP-TBC"/>
    <property type="match status" value="1"/>
</dbReference>
<dbReference type="PANTHER" id="PTHR47219">
    <property type="entry name" value="RAB GTPASE-ACTIVATING PROTEIN 1-LIKE"/>
    <property type="match status" value="1"/>
</dbReference>
<dbReference type="InterPro" id="IPR003961">
    <property type="entry name" value="FN3_dom"/>
</dbReference>
<dbReference type="InterPro" id="IPR013783">
    <property type="entry name" value="Ig-like_fold"/>
</dbReference>
<evidence type="ECO:0000259" key="4">
    <source>
        <dbReference type="PROSITE" id="PS50853"/>
    </source>
</evidence>
<evidence type="ECO:0000313" key="5">
    <source>
        <dbReference type="EMBL" id="KAF0726451.1"/>
    </source>
</evidence>
<dbReference type="Gene3D" id="1.10.8.270">
    <property type="entry name" value="putative rabgap domain of human tbc1 domain family member 14 like domains"/>
    <property type="match status" value="1"/>
</dbReference>
<feature type="compositionally biased region" description="Basic and acidic residues" evidence="2">
    <location>
        <begin position="961"/>
        <end position="974"/>
    </location>
</feature>
<keyword evidence="1" id="KW-0040">ANK repeat</keyword>
<dbReference type="SUPFAM" id="SSF48403">
    <property type="entry name" value="Ankyrin repeat"/>
    <property type="match status" value="1"/>
</dbReference>
<proteinExistence type="predicted"/>
<dbReference type="PROSITE" id="PS50853">
    <property type="entry name" value="FN3"/>
    <property type="match status" value="1"/>
</dbReference>
<dbReference type="InterPro" id="IPR050302">
    <property type="entry name" value="Rab_GAP_TBC_domain"/>
</dbReference>
<dbReference type="PANTHER" id="PTHR47219:SF20">
    <property type="entry name" value="TBC1 DOMAIN FAMILY MEMBER 2B"/>
    <property type="match status" value="1"/>
</dbReference>
<dbReference type="SMART" id="SM00248">
    <property type="entry name" value="ANK"/>
    <property type="match status" value="5"/>
</dbReference>
<keyword evidence="6" id="KW-1185">Reference proteome</keyword>
<protein>
    <recommendedName>
        <fullName evidence="7">Rab-GAP TBC domain-containing protein</fullName>
    </recommendedName>
</protein>
<dbReference type="PROSITE" id="PS50086">
    <property type="entry name" value="TBC_RABGAP"/>
    <property type="match status" value="1"/>
</dbReference>
<dbReference type="SMART" id="SM00060">
    <property type="entry name" value="FN3"/>
    <property type="match status" value="1"/>
</dbReference>
<dbReference type="EMBL" id="VJMJ01000216">
    <property type="protein sequence ID" value="KAF0726451.1"/>
    <property type="molecule type" value="Genomic_DNA"/>
</dbReference>
<feature type="domain" description="Fibronectin type-III" evidence="4">
    <location>
        <begin position="396"/>
        <end position="497"/>
    </location>
</feature>
<dbReference type="SUPFAM" id="SSF49265">
    <property type="entry name" value="Fibronectin type III"/>
    <property type="match status" value="1"/>
</dbReference>
<dbReference type="Gene3D" id="1.10.472.80">
    <property type="entry name" value="Ypt/Rab-GAP domain of gyp1p, domain 3"/>
    <property type="match status" value="1"/>
</dbReference>
<evidence type="ECO:0000256" key="2">
    <source>
        <dbReference type="SAM" id="MobiDB-lite"/>
    </source>
</evidence>
<evidence type="ECO:0000259" key="3">
    <source>
        <dbReference type="PROSITE" id="PS50086"/>
    </source>
</evidence>
<dbReference type="FunFam" id="1.10.8.270:FF:000016">
    <property type="entry name" value="TBC1 domain family member 2A"/>
    <property type="match status" value="1"/>
</dbReference>
<reference evidence="5 6" key="1">
    <citation type="submission" date="2019-07" db="EMBL/GenBank/DDBJ databases">
        <title>Genomics analysis of Aphanomyces spp. identifies a new class of oomycete effector associated with host adaptation.</title>
        <authorList>
            <person name="Gaulin E."/>
        </authorList>
    </citation>
    <scope>NUCLEOTIDE SEQUENCE [LARGE SCALE GENOMIC DNA]</scope>
    <source>
        <strain evidence="5 6">ATCC 201684</strain>
    </source>
</reference>
<dbReference type="SMART" id="SM00164">
    <property type="entry name" value="TBC"/>
    <property type="match status" value="1"/>
</dbReference>
<dbReference type="InterPro" id="IPR002110">
    <property type="entry name" value="Ankyrin_rpt"/>
</dbReference>
<dbReference type="InterPro" id="IPR036770">
    <property type="entry name" value="Ankyrin_rpt-contain_sf"/>
</dbReference>
<gene>
    <name evidence="5" type="ORF">Ae201684_015339</name>
</gene>
<feature type="compositionally biased region" description="Polar residues" evidence="2">
    <location>
        <begin position="949"/>
        <end position="959"/>
    </location>
</feature>
<accession>A0A6G0WH25</accession>
<evidence type="ECO:0000256" key="1">
    <source>
        <dbReference type="PROSITE-ProRule" id="PRU00023"/>
    </source>
</evidence>
<sequence>MTCMMSEIPQVDEAPPRTMNYWTDLRRRVDDILLTLPSPTSAGSSVQVHFGSGFLGLGFCLSTHSKYSVAIQDFPTMEDGTLGAAAFYNEATVDPALKLVPGHLLTHINDADLQNVAYTEVLDRVEAAERPIKLGFMAPPNRFDSALRLRRQSSVSHPPPTKEASSVAFRVFNAIQYGHFLSVLELQTKIDFNWKYPTDQRNLLHFAARYKEINATKWLLRRENGRALVQERSIQGRYPMHDAISGGNLAISTQIYELFPQAIHEGDAKGVLCVHLAAGHGHTALLSWLVERGASPSRASFDGKTSLHYAASRGHIETVVYLIRGCHIDATAVDSHQCTALHYAARNGHFELCQWLIFHTLIPPMKLNTKLQAAKDLVPPNQDETSQFLQLVSAVPPTPMDLVATSLPDSLAIHIQWSVEPTKLEILWTQIQYFELFFAVGYIGEWQLFPVRLDATCRQCLVPNCLPNTDYSLRIRAVNHNGASPFTKVALRTLQDPNPQGYFLSVNLAEIRHLPGENAATRYFIVVKIAPGMTYRSKLGTLQEKFALDTQSFRHPKFDFKVPVLDAFQSIDVDIFAVQNLESTLLTSFSCNISAKDGIQWVPLNCQGQGEALVITNDDEIQEITDAFGFQLPSSHLKRYVVASRLAKCVETYHELSWKRLVDQILQNELDIESRCEMEALIWNGVPAAWRSTVYFFASGAAALQSQHESTYYLSLEAKFDSSPDKKLIDADVKRTFADQPFMETSRPALERVLLAFTVHMPDVGYCQSMNFIAARLLVVLPEEQTFWVLVILCGQKFSKYYLRTLQGVHVDGSVLEALMQSRLPRLIHHCHLLDTPVEILAAQWFLPLFCQTFPASTTFRLLDCILVHDSSVVFALVLAHLRLASPGLLKTKDYMAFTNSLRQLEAGLYDVEHLLEMAAKEFHSLHVAVHQLRETQTHIENAKIENENPIQESSPHNSSFHKETNEAEPRIST</sequence>
<feature type="repeat" description="ANK" evidence="1">
    <location>
        <begin position="302"/>
        <end position="335"/>
    </location>
</feature>
<dbReference type="PROSITE" id="PS50088">
    <property type="entry name" value="ANK_REPEAT"/>
    <property type="match status" value="1"/>
</dbReference>
<dbReference type="AlphaFoldDB" id="A0A6G0WH25"/>
<dbReference type="Pfam" id="PF12796">
    <property type="entry name" value="Ank_2"/>
    <property type="match status" value="1"/>
</dbReference>
<comment type="caution">
    <text evidence="5">The sequence shown here is derived from an EMBL/GenBank/DDBJ whole genome shotgun (WGS) entry which is preliminary data.</text>
</comment>
<feature type="domain" description="Rab-GAP TBC" evidence="3">
    <location>
        <begin position="685"/>
        <end position="870"/>
    </location>
</feature>